<comment type="caution">
    <text evidence="1">The sequence shown here is derived from an EMBL/GenBank/DDBJ whole genome shotgun (WGS) entry which is preliminary data.</text>
</comment>
<evidence type="ECO:0000313" key="1">
    <source>
        <dbReference type="EMBL" id="GLY81516.1"/>
    </source>
</evidence>
<dbReference type="EMBL" id="BSTK01000009">
    <property type="protein sequence ID" value="GLY87826.1"/>
    <property type="molecule type" value="Genomic_DNA"/>
</dbReference>
<dbReference type="Proteomes" id="UP001165135">
    <property type="component" value="Unassembled WGS sequence"/>
</dbReference>
<keyword evidence="3" id="KW-1185">Reference proteome</keyword>
<protein>
    <submittedName>
        <fullName evidence="1">Uncharacterized protein</fullName>
    </submittedName>
</protein>
<dbReference type="AlphaFoldDB" id="A0A9W6VX73"/>
<accession>A0A9W6VX73</accession>
<reference evidence="1" key="1">
    <citation type="submission" date="2023-03" db="EMBL/GenBank/DDBJ databases">
        <title>Actinoallomurus iriomotensis NBRC 103681.</title>
        <authorList>
            <person name="Ichikawa N."/>
            <person name="Sato H."/>
            <person name="Tonouchi N."/>
        </authorList>
    </citation>
    <scope>NUCLEOTIDE SEQUENCE</scope>
    <source>
        <strain evidence="1">NBRC 103681</strain>
    </source>
</reference>
<evidence type="ECO:0000313" key="3">
    <source>
        <dbReference type="Proteomes" id="UP001165074"/>
    </source>
</evidence>
<organism evidence="1 4">
    <name type="scientific">Actinoallomurus iriomotensis</name>
    <dbReference type="NCBI Taxonomy" id="478107"/>
    <lineage>
        <taxon>Bacteria</taxon>
        <taxon>Bacillati</taxon>
        <taxon>Actinomycetota</taxon>
        <taxon>Actinomycetes</taxon>
        <taxon>Streptosporangiales</taxon>
        <taxon>Thermomonosporaceae</taxon>
        <taxon>Actinoallomurus</taxon>
    </lineage>
</organism>
<proteinExistence type="predicted"/>
<evidence type="ECO:0000313" key="4">
    <source>
        <dbReference type="Proteomes" id="UP001165135"/>
    </source>
</evidence>
<dbReference type="EMBL" id="BSTJ01000020">
    <property type="protein sequence ID" value="GLY81516.1"/>
    <property type="molecule type" value="Genomic_DNA"/>
</dbReference>
<evidence type="ECO:0000313" key="2">
    <source>
        <dbReference type="EMBL" id="GLY87826.1"/>
    </source>
</evidence>
<sequence length="62" mass="7757">MGNVPRMDDRMSSEEVRDRLRRRAVFLRELAEARELRKRVSPRRWRQERTREALRMRTFRAN</sequence>
<name>A0A9W6VX73_9ACTN</name>
<reference evidence="2" key="2">
    <citation type="submission" date="2023-03" db="EMBL/GenBank/DDBJ databases">
        <title>Actinoallomurus iriomotensis NBRC 103684.</title>
        <authorList>
            <person name="Ichikawa N."/>
            <person name="Sato H."/>
            <person name="Tonouchi N."/>
        </authorList>
    </citation>
    <scope>NUCLEOTIDE SEQUENCE</scope>
    <source>
        <strain evidence="2">NBRC 103684</strain>
    </source>
</reference>
<gene>
    <name evidence="1" type="ORF">Airi01_097830</name>
    <name evidence="2" type="ORF">Airi02_057550</name>
</gene>
<dbReference type="Proteomes" id="UP001165074">
    <property type="component" value="Unassembled WGS sequence"/>
</dbReference>